<comment type="catalytic activity">
    <reaction evidence="10">
        <text>L-seryl-[protein] + ATP = O-phospho-L-seryl-[protein] + ADP + H(+)</text>
        <dbReference type="Rhea" id="RHEA:17989"/>
        <dbReference type="Rhea" id="RHEA-COMP:9863"/>
        <dbReference type="Rhea" id="RHEA-COMP:11604"/>
        <dbReference type="ChEBI" id="CHEBI:15378"/>
        <dbReference type="ChEBI" id="CHEBI:29999"/>
        <dbReference type="ChEBI" id="CHEBI:30616"/>
        <dbReference type="ChEBI" id="CHEBI:83421"/>
        <dbReference type="ChEBI" id="CHEBI:456216"/>
        <dbReference type="EC" id="2.7.11.1"/>
    </reaction>
    <physiologicalReaction direction="left-to-right" evidence="10">
        <dbReference type="Rhea" id="RHEA:17990"/>
    </physiologicalReaction>
</comment>
<evidence type="ECO:0000313" key="14">
    <source>
        <dbReference type="Proteomes" id="UP000006671"/>
    </source>
</evidence>
<dbReference type="Pfam" id="PF00069">
    <property type="entry name" value="Pkinase"/>
    <property type="match status" value="1"/>
</dbReference>
<keyword evidence="14" id="KW-1185">Reference proteome</keyword>
<keyword evidence="4" id="KW-0547">Nucleotide-binding</keyword>
<keyword evidence="3" id="KW-0808">Transferase</keyword>
<dbReference type="GO" id="GO:0005524">
    <property type="term" value="F:ATP binding"/>
    <property type="evidence" value="ECO:0007669"/>
    <property type="project" value="UniProtKB-KW"/>
</dbReference>
<dbReference type="RefSeq" id="XP_002680280.1">
    <property type="nucleotide sequence ID" value="XM_002680234.1"/>
</dbReference>
<organism evidence="14">
    <name type="scientific">Naegleria gruberi</name>
    <name type="common">Amoeba</name>
    <dbReference type="NCBI Taxonomy" id="5762"/>
    <lineage>
        <taxon>Eukaryota</taxon>
        <taxon>Discoba</taxon>
        <taxon>Heterolobosea</taxon>
        <taxon>Tetramitia</taxon>
        <taxon>Eutetramitia</taxon>
        <taxon>Vahlkampfiidae</taxon>
        <taxon>Naegleria</taxon>
    </lineage>
</organism>
<dbReference type="GO" id="GO:0004694">
    <property type="term" value="F:eukaryotic translation initiation factor 2alpha kinase activity"/>
    <property type="evidence" value="ECO:0007669"/>
    <property type="project" value="TreeGrafter"/>
</dbReference>
<feature type="compositionally biased region" description="Basic and acidic residues" evidence="11">
    <location>
        <begin position="1"/>
        <end position="11"/>
    </location>
</feature>
<accession>D2V6A2</accession>
<keyword evidence="6" id="KW-0067">ATP-binding</keyword>
<dbReference type="InterPro" id="IPR008271">
    <property type="entry name" value="Ser/Thr_kinase_AS"/>
</dbReference>
<evidence type="ECO:0000313" key="13">
    <source>
        <dbReference type="EMBL" id="EFC47536.1"/>
    </source>
</evidence>
<name>D2V6A2_NAEGR</name>
<dbReference type="Gene3D" id="1.10.510.10">
    <property type="entry name" value="Transferase(Phosphotransferase) domain 1"/>
    <property type="match status" value="1"/>
</dbReference>
<dbReference type="GeneID" id="8861602"/>
<dbReference type="Proteomes" id="UP000006671">
    <property type="component" value="Unassembled WGS sequence"/>
</dbReference>
<evidence type="ECO:0000256" key="8">
    <source>
        <dbReference type="ARBA" id="ARBA00037982"/>
    </source>
</evidence>
<feature type="domain" description="Protein kinase" evidence="12">
    <location>
        <begin position="114"/>
        <end position="408"/>
    </location>
</feature>
<keyword evidence="7" id="KW-0652">Protein synthesis inhibitor</keyword>
<dbReference type="SMART" id="SM00220">
    <property type="entry name" value="S_TKc"/>
    <property type="match status" value="1"/>
</dbReference>
<keyword evidence="2" id="KW-0723">Serine/threonine-protein kinase</keyword>
<dbReference type="InterPro" id="IPR025197">
    <property type="entry name" value="DUF4116"/>
</dbReference>
<evidence type="ECO:0000256" key="4">
    <source>
        <dbReference type="ARBA" id="ARBA00022741"/>
    </source>
</evidence>
<comment type="similarity">
    <text evidence="8">Belongs to the protein kinase superfamily. Ser/Thr protein kinase family. GCN2 subfamily.</text>
</comment>
<dbReference type="STRING" id="5762.D2V6A2"/>
<evidence type="ECO:0000259" key="12">
    <source>
        <dbReference type="PROSITE" id="PS50011"/>
    </source>
</evidence>
<dbReference type="InterPro" id="IPR011009">
    <property type="entry name" value="Kinase-like_dom_sf"/>
</dbReference>
<gene>
    <name evidence="13" type="ORF">NAEGRDRAFT_78755</name>
</gene>
<dbReference type="InterPro" id="IPR050339">
    <property type="entry name" value="CC_SR_Kinase"/>
</dbReference>
<sequence length="856" mass="97502">MKRKYEQDDHTTSLNGGGEECEPTIKQAKANTSPNINPHDQNKSIISDIKFEHDTKPHLRYFLKLLEDFDDDHDNAKFSQGITNSVLGYFNKFLNGLPEIIGSNNEQVDDGVKTWHAEKIGAGGFGTVLKVIKRNSNGQNVKAIKVIPIISTMGPNEAVSGAKLDHPNVVKVYNSILIRQTCCIEMEFIEMGSLQDLIKKKIKLPSIAIFKMMFQCCEVLLFMKQRGMVHSDIKPANILVKKLDLNSNEVEVAIGDFGLTLLNDTVASQMRGGTTSYAPPEVLEVNEKGKRIFKANFKPTFNTDLFSLGKTFRALFNNHDSDQFTTDILEMIEQLISSDIQQRAIGFYNIGFNGIIYFNNKSLIWKNEKELSAFSSLEYLMKDLTTLPHKNRDFILQNNILQSAHKSLKQDRNFLVEIVVKDVRNLLTIDESVRTDKSFAIHVLERNETAFNYFDESLMRDREFINDIVGRNGLLLKYTTFLNDREIVLTAFKNNREALQYANESLRKDREFVMSAIQHDGIVFTYADESFRKDREFVLAAVQHKGLLLDSIDISFRKDREIVLKSVKQNGLALEYVDKSLTKDIEIVTEAVKQNRFAIKYADESLRKDKEIVLNAVAQNEHVLQIVDGSFVKKREIVLKAVKQNGLTLESADKELRKDREIVLESIQQNGLALKYADEMLRRDKEIVMRAIQQNRLAINFVSESLRKDREFASETVQRDGLLLECMHKSIKNEKEIVMKAVQQNGLALKYANEKMKKDREIVTTAVQQNGLALEYADRSLRKDSAIAIMAVSQNGLALEYTDKSLTKDRRVVMEAVQQNGLALGFAANSFKQDQEIVTKAIQQTPNARFFSLIKN</sequence>
<evidence type="ECO:0000256" key="1">
    <source>
        <dbReference type="ARBA" id="ARBA00012513"/>
    </source>
</evidence>
<evidence type="ECO:0000256" key="10">
    <source>
        <dbReference type="ARBA" id="ARBA00048977"/>
    </source>
</evidence>
<feature type="region of interest" description="Disordered" evidence="11">
    <location>
        <begin position="1"/>
        <end position="21"/>
    </location>
</feature>
<dbReference type="KEGG" id="ngr:NAEGRDRAFT_78755"/>
<evidence type="ECO:0000256" key="2">
    <source>
        <dbReference type="ARBA" id="ARBA00022527"/>
    </source>
</evidence>
<dbReference type="Pfam" id="PF13475">
    <property type="entry name" value="DUF4116"/>
    <property type="match status" value="8"/>
</dbReference>
<proteinExistence type="inferred from homology"/>
<dbReference type="PROSITE" id="PS00108">
    <property type="entry name" value="PROTEIN_KINASE_ST"/>
    <property type="match status" value="1"/>
</dbReference>
<evidence type="ECO:0000256" key="6">
    <source>
        <dbReference type="ARBA" id="ARBA00022840"/>
    </source>
</evidence>
<dbReference type="GO" id="GO:0005634">
    <property type="term" value="C:nucleus"/>
    <property type="evidence" value="ECO:0007669"/>
    <property type="project" value="TreeGrafter"/>
</dbReference>
<dbReference type="GO" id="GO:0017148">
    <property type="term" value="P:negative regulation of translation"/>
    <property type="evidence" value="ECO:0007669"/>
    <property type="project" value="UniProtKB-KW"/>
</dbReference>
<protein>
    <recommendedName>
        <fullName evidence="1">non-specific serine/threonine protein kinase</fullName>
        <ecNumber evidence="1">2.7.11.1</ecNumber>
    </recommendedName>
</protein>
<dbReference type="InterPro" id="IPR000719">
    <property type="entry name" value="Prot_kinase_dom"/>
</dbReference>
<keyword evidence="5 13" id="KW-0418">Kinase</keyword>
<dbReference type="PANTHER" id="PTHR11042">
    <property type="entry name" value="EUKARYOTIC TRANSLATION INITIATION FACTOR 2-ALPHA KINASE EIF2-ALPHA KINASE -RELATED"/>
    <property type="match status" value="1"/>
</dbReference>
<evidence type="ECO:0000256" key="11">
    <source>
        <dbReference type="SAM" id="MobiDB-lite"/>
    </source>
</evidence>
<dbReference type="OrthoDB" id="346907at2759"/>
<evidence type="ECO:0000256" key="3">
    <source>
        <dbReference type="ARBA" id="ARBA00022679"/>
    </source>
</evidence>
<evidence type="ECO:0000256" key="9">
    <source>
        <dbReference type="ARBA" id="ARBA00048659"/>
    </source>
</evidence>
<dbReference type="GO" id="GO:0005737">
    <property type="term" value="C:cytoplasm"/>
    <property type="evidence" value="ECO:0007669"/>
    <property type="project" value="TreeGrafter"/>
</dbReference>
<reference evidence="13 14" key="1">
    <citation type="journal article" date="2010" name="Cell">
        <title>The genome of Naegleria gruberi illuminates early eukaryotic versatility.</title>
        <authorList>
            <person name="Fritz-Laylin L.K."/>
            <person name="Prochnik S.E."/>
            <person name="Ginger M.L."/>
            <person name="Dacks J.B."/>
            <person name="Carpenter M.L."/>
            <person name="Field M.C."/>
            <person name="Kuo A."/>
            <person name="Paredez A."/>
            <person name="Chapman J."/>
            <person name="Pham J."/>
            <person name="Shu S."/>
            <person name="Neupane R."/>
            <person name="Cipriano M."/>
            <person name="Mancuso J."/>
            <person name="Tu H."/>
            <person name="Salamov A."/>
            <person name="Lindquist E."/>
            <person name="Shapiro H."/>
            <person name="Lucas S."/>
            <person name="Grigoriev I.V."/>
            <person name="Cande W.Z."/>
            <person name="Fulton C."/>
            <person name="Rokhsar D.S."/>
            <person name="Dawson S.C."/>
        </authorList>
    </citation>
    <scope>NUCLEOTIDE SEQUENCE [LARGE SCALE GENOMIC DNA]</scope>
    <source>
        <strain evidence="13 14">NEG-M</strain>
    </source>
</reference>
<dbReference type="eggNOG" id="KOG0198">
    <property type="taxonomic scope" value="Eukaryota"/>
</dbReference>
<dbReference type="SUPFAM" id="SSF56112">
    <property type="entry name" value="Protein kinase-like (PK-like)"/>
    <property type="match status" value="1"/>
</dbReference>
<dbReference type="PROSITE" id="PS50011">
    <property type="entry name" value="PROTEIN_KINASE_DOM"/>
    <property type="match status" value="1"/>
</dbReference>
<dbReference type="EC" id="2.7.11.1" evidence="1"/>
<evidence type="ECO:0000256" key="5">
    <source>
        <dbReference type="ARBA" id="ARBA00022777"/>
    </source>
</evidence>
<comment type="catalytic activity">
    <reaction evidence="9">
        <text>L-threonyl-[protein] + ATP = O-phospho-L-threonyl-[protein] + ADP + H(+)</text>
        <dbReference type="Rhea" id="RHEA:46608"/>
        <dbReference type="Rhea" id="RHEA-COMP:11060"/>
        <dbReference type="Rhea" id="RHEA-COMP:11605"/>
        <dbReference type="ChEBI" id="CHEBI:15378"/>
        <dbReference type="ChEBI" id="CHEBI:30013"/>
        <dbReference type="ChEBI" id="CHEBI:30616"/>
        <dbReference type="ChEBI" id="CHEBI:61977"/>
        <dbReference type="ChEBI" id="CHEBI:456216"/>
        <dbReference type="EC" id="2.7.11.1"/>
    </reaction>
    <physiologicalReaction direction="left-to-right" evidence="9">
        <dbReference type="Rhea" id="RHEA:46609"/>
    </physiologicalReaction>
</comment>
<dbReference type="PANTHER" id="PTHR11042:SF160">
    <property type="entry name" value="EUKARYOTIC TRANSLATION INITIATION FACTOR 2-ALPHA KINASE 1"/>
    <property type="match status" value="1"/>
</dbReference>
<evidence type="ECO:0000256" key="7">
    <source>
        <dbReference type="ARBA" id="ARBA00023193"/>
    </source>
</evidence>
<dbReference type="VEuPathDB" id="AmoebaDB:NAEGRDRAFT_78755"/>
<dbReference type="AlphaFoldDB" id="D2V6A2"/>
<dbReference type="InParanoid" id="D2V6A2"/>
<dbReference type="EMBL" id="GG738854">
    <property type="protein sequence ID" value="EFC47536.1"/>
    <property type="molecule type" value="Genomic_DNA"/>
</dbReference>